<reference evidence="2 3" key="1">
    <citation type="submission" date="2023-01" db="EMBL/GenBank/DDBJ databases">
        <title>Complete genome sequence of Marinomonas pontica strain 200518_36.</title>
        <authorList>
            <person name="Ueki S."/>
            <person name="Gajardo G."/>
            <person name="Maruyama F."/>
        </authorList>
    </citation>
    <scope>NUCLEOTIDE SEQUENCE [LARGE SCALE GENOMIC DNA]</scope>
    <source>
        <strain evidence="2 3">200518_36</strain>
    </source>
</reference>
<dbReference type="EMBL" id="AP027271">
    <property type="protein sequence ID" value="BDX01749.1"/>
    <property type="molecule type" value="Genomic_DNA"/>
</dbReference>
<accession>A0ABN6WIT9</accession>
<dbReference type="InterPro" id="IPR008687">
    <property type="entry name" value="MobC"/>
</dbReference>
<evidence type="ECO:0000313" key="2">
    <source>
        <dbReference type="EMBL" id="BDX01749.1"/>
    </source>
</evidence>
<dbReference type="RefSeq" id="WP_420915688.1">
    <property type="nucleotide sequence ID" value="NZ_AP027271.1"/>
</dbReference>
<evidence type="ECO:0000259" key="1">
    <source>
        <dbReference type="PROSITE" id="PS50003"/>
    </source>
</evidence>
<proteinExistence type="predicted"/>
<name>A0ABN6WIT9_9GAMM</name>
<dbReference type="Pfam" id="PF05713">
    <property type="entry name" value="MobC"/>
    <property type="match status" value="1"/>
</dbReference>
<protein>
    <recommendedName>
        <fullName evidence="1">PH domain-containing protein</fullName>
    </recommendedName>
</protein>
<organism evidence="2 3">
    <name type="scientific">Marinomonas pontica</name>
    <dbReference type="NCBI Taxonomy" id="264739"/>
    <lineage>
        <taxon>Bacteria</taxon>
        <taxon>Pseudomonadati</taxon>
        <taxon>Pseudomonadota</taxon>
        <taxon>Gammaproteobacteria</taxon>
        <taxon>Oceanospirillales</taxon>
        <taxon>Oceanospirillaceae</taxon>
        <taxon>Marinomonas</taxon>
    </lineage>
</organism>
<keyword evidence="3" id="KW-1185">Reference proteome</keyword>
<dbReference type="PROSITE" id="PS50003">
    <property type="entry name" value="PH_DOMAIN"/>
    <property type="match status" value="1"/>
</dbReference>
<gene>
    <name evidence="2" type="ORF">MACH16_04970</name>
</gene>
<dbReference type="Proteomes" id="UP001307608">
    <property type="component" value="Chromosome"/>
</dbReference>
<evidence type="ECO:0000313" key="3">
    <source>
        <dbReference type="Proteomes" id="UP001307608"/>
    </source>
</evidence>
<feature type="domain" description="PH" evidence="1">
    <location>
        <begin position="1"/>
        <end position="40"/>
    </location>
</feature>
<sequence length="116" mass="13202">MRNNTKVIIRCTDAEKATLIQAKTQLNARTWLELLEKLLHRKKIEAPKVILQDSKYLLEILTELRRCGNNLNQITKVANSSKTITVSDTVKLKKLAIQISSIKSKVLRTFVIEGSK</sequence>
<dbReference type="InterPro" id="IPR001849">
    <property type="entry name" value="PH_domain"/>
</dbReference>